<sequence length="611" mass="72470">MNKPQDQPIEPDRPPNNSDIVVQPRVQIEKHQKNLTDYVIVQQTGKGAFANVYSAVNSISKELVCLKVLTKEIKKDIPKELQVEKNHERKYFMKFDSAFIVKYKDCFISHERLILELELCQLGSLGNLIDQMQCQKKKIPEFLIVDWMIQILLALQLLKLKKIIHRDVKPSNIFLTKDLSVKLGDFDDTITMSKGKCKTEHSSGTRAYRSPEANQVIEKGKKIEYNSKTDIWSLGITLYELCCLKRPFNGKTNEKMLEQINEKELDRIPEIYSEGLWNLIQWMLMKDYKFRPSAKDILKKTSEQEIRKNEKEKNEKIVKANKQDGDDDDEEEEEEEQQQQQQEQKDKKKKKPDKIKKESKKDEENQDQDDEQGSNSDDSKKDNENKRSRQLRSSKQKKNEKKMKKSKKGNKTKKADKEDDGAGIGLDEQLSNEEELYEEVNVEDDGININDKELTSKTQKNDNSDENSELEDGEKENEINQKKKNNQQRQEKKQEQEQEKEQKQEIEQEKEQVKEQQQEQKKEYKKNQENEQKKEYEKELEFEQQQEQKQQVGNDYKKNKHKNNEKKTLKRNEKKNKEEHSKLNKMKKQPNKEKEQSNSFDEYEDKENEYE</sequence>
<reference evidence="8 9" key="1">
    <citation type="submission" date="2019-03" db="EMBL/GenBank/DDBJ databases">
        <title>Single cell metagenomics reveals metabolic interactions within the superorganism composed of flagellate Streblomastix strix and complex community of Bacteroidetes bacteria on its surface.</title>
        <authorList>
            <person name="Treitli S.C."/>
            <person name="Kolisko M."/>
            <person name="Husnik F."/>
            <person name="Keeling P."/>
            <person name="Hampl V."/>
        </authorList>
    </citation>
    <scope>NUCLEOTIDE SEQUENCE [LARGE SCALE GENOMIC DNA]</scope>
    <source>
        <strain evidence="8">ST1C</strain>
    </source>
</reference>
<dbReference type="Gene3D" id="1.10.510.10">
    <property type="entry name" value="Transferase(Phosphotransferase) domain 1"/>
    <property type="match status" value="1"/>
</dbReference>
<dbReference type="PROSITE" id="PS50011">
    <property type="entry name" value="PROTEIN_KINASE_DOM"/>
    <property type="match status" value="1"/>
</dbReference>
<evidence type="ECO:0000256" key="1">
    <source>
        <dbReference type="ARBA" id="ARBA00012513"/>
    </source>
</evidence>
<feature type="compositionally biased region" description="Acidic residues" evidence="6">
    <location>
        <begin position="601"/>
        <end position="611"/>
    </location>
</feature>
<evidence type="ECO:0000259" key="7">
    <source>
        <dbReference type="PROSITE" id="PS50011"/>
    </source>
</evidence>
<comment type="caution">
    <text evidence="8">The sequence shown here is derived from an EMBL/GenBank/DDBJ whole genome shotgun (WGS) entry which is preliminary data.</text>
</comment>
<dbReference type="Proteomes" id="UP000324800">
    <property type="component" value="Unassembled WGS sequence"/>
</dbReference>
<dbReference type="InterPro" id="IPR011009">
    <property type="entry name" value="Kinase-like_dom_sf"/>
</dbReference>
<dbReference type="PROSITE" id="PS00108">
    <property type="entry name" value="PROTEIN_KINASE_ST"/>
    <property type="match status" value="1"/>
</dbReference>
<keyword evidence="3" id="KW-0547">Nucleotide-binding</keyword>
<evidence type="ECO:0000256" key="6">
    <source>
        <dbReference type="SAM" id="MobiDB-lite"/>
    </source>
</evidence>
<evidence type="ECO:0000313" key="9">
    <source>
        <dbReference type="Proteomes" id="UP000324800"/>
    </source>
</evidence>
<evidence type="ECO:0000256" key="5">
    <source>
        <dbReference type="ARBA" id="ARBA00022840"/>
    </source>
</evidence>
<dbReference type="PANTHER" id="PTHR43671">
    <property type="entry name" value="SERINE/THREONINE-PROTEIN KINASE NEK"/>
    <property type="match status" value="1"/>
</dbReference>
<feature type="compositionally biased region" description="Acidic residues" evidence="6">
    <location>
        <begin position="430"/>
        <end position="446"/>
    </location>
</feature>
<evidence type="ECO:0000256" key="3">
    <source>
        <dbReference type="ARBA" id="ARBA00022741"/>
    </source>
</evidence>
<feature type="compositionally biased region" description="Basic and acidic residues" evidence="6">
    <location>
        <begin position="377"/>
        <end position="387"/>
    </location>
</feature>
<keyword evidence="2" id="KW-0808">Transferase</keyword>
<keyword evidence="5" id="KW-0067">ATP-binding</keyword>
<dbReference type="EMBL" id="SNRW01005877">
    <property type="protein sequence ID" value="KAA6384185.1"/>
    <property type="molecule type" value="Genomic_DNA"/>
</dbReference>
<evidence type="ECO:0000256" key="4">
    <source>
        <dbReference type="ARBA" id="ARBA00022777"/>
    </source>
</evidence>
<dbReference type="SUPFAM" id="SSF56112">
    <property type="entry name" value="Protein kinase-like (PK-like)"/>
    <property type="match status" value="1"/>
</dbReference>
<feature type="compositionally biased region" description="Acidic residues" evidence="6">
    <location>
        <begin position="464"/>
        <end position="475"/>
    </location>
</feature>
<dbReference type="InterPro" id="IPR008271">
    <property type="entry name" value="Ser/Thr_kinase_AS"/>
</dbReference>
<organism evidence="8 9">
    <name type="scientific">Streblomastix strix</name>
    <dbReference type="NCBI Taxonomy" id="222440"/>
    <lineage>
        <taxon>Eukaryota</taxon>
        <taxon>Metamonada</taxon>
        <taxon>Preaxostyla</taxon>
        <taxon>Oxymonadida</taxon>
        <taxon>Streblomastigidae</taxon>
        <taxon>Streblomastix</taxon>
    </lineage>
</organism>
<dbReference type="Gene3D" id="3.30.200.20">
    <property type="entry name" value="Phosphorylase Kinase, domain 1"/>
    <property type="match status" value="1"/>
</dbReference>
<dbReference type="SMART" id="SM00220">
    <property type="entry name" value="S_TKc"/>
    <property type="match status" value="1"/>
</dbReference>
<accession>A0A5J4VNY9</accession>
<dbReference type="PANTHER" id="PTHR43671:SF13">
    <property type="entry name" value="SERINE_THREONINE-PROTEIN KINASE NEK2"/>
    <property type="match status" value="1"/>
</dbReference>
<dbReference type="InterPro" id="IPR050660">
    <property type="entry name" value="NEK_Ser/Thr_kinase"/>
</dbReference>
<dbReference type="InterPro" id="IPR000719">
    <property type="entry name" value="Prot_kinase_dom"/>
</dbReference>
<dbReference type="Pfam" id="PF00069">
    <property type="entry name" value="Pkinase"/>
    <property type="match status" value="1"/>
</dbReference>
<feature type="compositionally biased region" description="Basic and acidic residues" evidence="6">
    <location>
        <begin position="489"/>
        <end position="541"/>
    </location>
</feature>
<evidence type="ECO:0000313" key="8">
    <source>
        <dbReference type="EMBL" id="KAA6384185.1"/>
    </source>
</evidence>
<feature type="compositionally biased region" description="Acidic residues" evidence="6">
    <location>
        <begin position="325"/>
        <end position="337"/>
    </location>
</feature>
<feature type="compositionally biased region" description="Basic and acidic residues" evidence="6">
    <location>
        <begin position="306"/>
        <end position="324"/>
    </location>
</feature>
<name>A0A5J4VNY9_9EUKA</name>
<evidence type="ECO:0000256" key="2">
    <source>
        <dbReference type="ARBA" id="ARBA00022679"/>
    </source>
</evidence>
<protein>
    <recommendedName>
        <fullName evidence="1">non-specific serine/threonine protein kinase</fullName>
        <ecNumber evidence="1">2.7.11.1</ecNumber>
    </recommendedName>
</protein>
<dbReference type="EC" id="2.7.11.1" evidence="1"/>
<dbReference type="GO" id="GO:0005524">
    <property type="term" value="F:ATP binding"/>
    <property type="evidence" value="ECO:0007669"/>
    <property type="project" value="UniProtKB-KW"/>
</dbReference>
<keyword evidence="4 8" id="KW-0418">Kinase</keyword>
<feature type="region of interest" description="Disordered" evidence="6">
    <location>
        <begin position="306"/>
        <end position="611"/>
    </location>
</feature>
<proteinExistence type="predicted"/>
<feature type="compositionally biased region" description="Basic and acidic residues" evidence="6">
    <location>
        <begin position="565"/>
        <end position="582"/>
    </location>
</feature>
<dbReference type="GO" id="GO:0004674">
    <property type="term" value="F:protein serine/threonine kinase activity"/>
    <property type="evidence" value="ECO:0007669"/>
    <property type="project" value="UniProtKB-EC"/>
</dbReference>
<gene>
    <name evidence="8" type="ORF">EZS28_020289</name>
</gene>
<feature type="compositionally biased region" description="Basic and acidic residues" evidence="6">
    <location>
        <begin position="450"/>
        <end position="463"/>
    </location>
</feature>
<dbReference type="AlphaFoldDB" id="A0A5J4VNY9"/>
<feature type="compositionally biased region" description="Basic residues" evidence="6">
    <location>
        <begin position="388"/>
        <end position="414"/>
    </location>
</feature>
<feature type="domain" description="Protein kinase" evidence="7">
    <location>
        <begin position="38"/>
        <end position="306"/>
    </location>
</feature>